<dbReference type="PANTHER" id="PTHR48051:SF1">
    <property type="entry name" value="RAS SUPPRESSOR PROTEIN 1"/>
    <property type="match status" value="1"/>
</dbReference>
<keyword evidence="2" id="KW-0677">Repeat</keyword>
<dbReference type="PROSITE" id="PS51450">
    <property type="entry name" value="LRR"/>
    <property type="match status" value="1"/>
</dbReference>
<dbReference type="InterPro" id="IPR001611">
    <property type="entry name" value="Leu-rich_rpt"/>
</dbReference>
<comment type="caution">
    <text evidence="4">The sequence shown here is derived from an EMBL/GenBank/DDBJ whole genome shotgun (WGS) entry which is preliminary data.</text>
</comment>
<accession>A0A370SY74</accession>
<dbReference type="Proteomes" id="UP000255365">
    <property type="component" value="Unassembled WGS sequence"/>
</dbReference>
<evidence type="ECO:0000256" key="3">
    <source>
        <dbReference type="SAM" id="MobiDB-lite"/>
    </source>
</evidence>
<proteinExistence type="predicted"/>
<dbReference type="Gene3D" id="3.80.10.10">
    <property type="entry name" value="Ribonuclease Inhibitor"/>
    <property type="match status" value="1"/>
</dbReference>
<organism evidence="4 5">
    <name type="scientific">Pseudomonas jessenii</name>
    <dbReference type="NCBI Taxonomy" id="77298"/>
    <lineage>
        <taxon>Bacteria</taxon>
        <taxon>Pseudomonadati</taxon>
        <taxon>Pseudomonadota</taxon>
        <taxon>Gammaproteobacteria</taxon>
        <taxon>Pseudomonadales</taxon>
        <taxon>Pseudomonadaceae</taxon>
        <taxon>Pseudomonas</taxon>
    </lineage>
</organism>
<dbReference type="RefSeq" id="WP_115145929.1">
    <property type="nucleotide sequence ID" value="NZ_QRAV01000001.1"/>
</dbReference>
<name>A0A370SY74_PSEJE</name>
<evidence type="ECO:0000313" key="4">
    <source>
        <dbReference type="EMBL" id="RDL24683.1"/>
    </source>
</evidence>
<sequence length="595" mass="66272">MIGKTSKGASGATTTTLPKTGAPGPDGHPRIDVPMAHPAVLPHRPAITRPDGVDPDAIRPAPTVQVSAMQSPLNATLPPLSRGLEDYRVTPPGWDDSPAQGARIIKGRTYVTLPDKHIVQIAMDPETGFYRARHSSERTPSGPLLQPDADGQYWREVPRHEASPRHLSDSRLEAFRSEIDFTGIAPDADGLHRFDGRLYALIRSHAYQVVRDLEVSTPTTPVWRIVRAQDPVAGDADNVYVGTRPGRSEPVVFDPRHGWIGAEVPGIGGLYRAETPRPWFIPDSYSERLRALLSPQRRVRALFPFLDENQINAMLQNMGVDTPTRLAQYERELSTLQHQLSFWHHGDQAVARQRVIDCWKKKVILHLATAGPLPGEKLDLSGLGLTNLPSLDGIDFRHVTALDLSNNKLILATHLKPFKHITSLDLSRNELIDLPYDLREMHGLTHLNLEKNRITIDKYSSPLPLTLEVVVLNDNLIKERLDLSRLLFLRKLGLARTGLKHWPEGVNEAAFLEILDLRSNQLTEIADSIISPPQERLLSSGRLSNKIYVRGNPLSTATLEKLRLYLVRLRIAGFTEAQPQTLLSEIAAPLPPRQP</sequence>
<dbReference type="InterPro" id="IPR050216">
    <property type="entry name" value="LRR_domain-containing"/>
</dbReference>
<keyword evidence="1" id="KW-0433">Leucine-rich repeat</keyword>
<evidence type="ECO:0000256" key="1">
    <source>
        <dbReference type="ARBA" id="ARBA00022614"/>
    </source>
</evidence>
<feature type="region of interest" description="Disordered" evidence="3">
    <location>
        <begin position="1"/>
        <end position="32"/>
    </location>
</feature>
<dbReference type="AlphaFoldDB" id="A0A370SY74"/>
<evidence type="ECO:0000256" key="2">
    <source>
        <dbReference type="ARBA" id="ARBA00022737"/>
    </source>
</evidence>
<gene>
    <name evidence="4" type="ORF">DEU51_101149</name>
</gene>
<evidence type="ECO:0000313" key="5">
    <source>
        <dbReference type="Proteomes" id="UP000255365"/>
    </source>
</evidence>
<dbReference type="PANTHER" id="PTHR48051">
    <property type="match status" value="1"/>
</dbReference>
<protein>
    <recommendedName>
        <fullName evidence="6">Leucine-rich repeat domain-containing protein</fullName>
    </recommendedName>
</protein>
<dbReference type="SUPFAM" id="SSF52058">
    <property type="entry name" value="L domain-like"/>
    <property type="match status" value="1"/>
</dbReference>
<evidence type="ECO:0008006" key="6">
    <source>
        <dbReference type="Google" id="ProtNLM"/>
    </source>
</evidence>
<dbReference type="GO" id="GO:0005737">
    <property type="term" value="C:cytoplasm"/>
    <property type="evidence" value="ECO:0007669"/>
    <property type="project" value="TreeGrafter"/>
</dbReference>
<dbReference type="InterPro" id="IPR032675">
    <property type="entry name" value="LRR_dom_sf"/>
</dbReference>
<reference evidence="4 5" key="1">
    <citation type="submission" date="2018-07" db="EMBL/GenBank/DDBJ databases">
        <title>Genome sequencing of rice bacterial endophytes.</title>
        <authorList>
            <person name="Venturi V."/>
        </authorList>
    </citation>
    <scope>NUCLEOTIDE SEQUENCE [LARGE SCALE GENOMIC DNA]</scope>
    <source>
        <strain evidence="4 5">E2333</strain>
    </source>
</reference>
<dbReference type="EMBL" id="QRAV01000001">
    <property type="protein sequence ID" value="RDL24683.1"/>
    <property type="molecule type" value="Genomic_DNA"/>
</dbReference>
<feature type="compositionally biased region" description="Low complexity" evidence="3">
    <location>
        <begin position="1"/>
        <end position="16"/>
    </location>
</feature>